<reference evidence="3" key="1">
    <citation type="journal article" date="2019" name="Int. J. Syst. Evol. Microbiol.">
        <title>The Global Catalogue of Microorganisms (GCM) 10K type strain sequencing project: providing services to taxonomists for standard genome sequencing and annotation.</title>
        <authorList>
            <consortium name="The Broad Institute Genomics Platform"/>
            <consortium name="The Broad Institute Genome Sequencing Center for Infectious Disease"/>
            <person name="Wu L."/>
            <person name="Ma J."/>
        </authorList>
    </citation>
    <scope>NUCLEOTIDE SEQUENCE [LARGE SCALE GENOMIC DNA]</scope>
    <source>
        <strain evidence="3">JCM 17441</strain>
    </source>
</reference>
<dbReference type="PANTHER" id="PTHR33169:SF14">
    <property type="entry name" value="TRANSCRIPTIONAL REGULATOR RV3488"/>
    <property type="match status" value="1"/>
</dbReference>
<sequence length="110" mass="12001">MEPLARLGRATLDALTVLLDSDEPRWGLELIKLTGRPSGSVYPLLDRLERAGWVTSHWDDDVLRPGPRRRMYQLTPDGAVAARDALRQAARETGRARGGWAAQPGAGTVG</sequence>
<organism evidence="2 3">
    <name type="scientific">Dactylosporangium darangshiense</name>
    <dbReference type="NCBI Taxonomy" id="579108"/>
    <lineage>
        <taxon>Bacteria</taxon>
        <taxon>Bacillati</taxon>
        <taxon>Actinomycetota</taxon>
        <taxon>Actinomycetes</taxon>
        <taxon>Micromonosporales</taxon>
        <taxon>Micromonosporaceae</taxon>
        <taxon>Dactylosporangium</taxon>
    </lineage>
</organism>
<dbReference type="SUPFAM" id="SSF46785">
    <property type="entry name" value="Winged helix' DNA-binding domain"/>
    <property type="match status" value="1"/>
</dbReference>
<dbReference type="InterPro" id="IPR036390">
    <property type="entry name" value="WH_DNA-bd_sf"/>
</dbReference>
<evidence type="ECO:0000313" key="3">
    <source>
        <dbReference type="Proteomes" id="UP001500620"/>
    </source>
</evidence>
<accession>A0ABP8DQB2</accession>
<dbReference type="Gene3D" id="1.10.10.10">
    <property type="entry name" value="Winged helix-like DNA-binding domain superfamily/Winged helix DNA-binding domain"/>
    <property type="match status" value="1"/>
</dbReference>
<dbReference type="RefSeq" id="WP_345138474.1">
    <property type="nucleotide sequence ID" value="NZ_BAABAT010000046.1"/>
</dbReference>
<keyword evidence="3" id="KW-1185">Reference proteome</keyword>
<dbReference type="EMBL" id="BAABAT010000046">
    <property type="protein sequence ID" value="GAA4261582.1"/>
    <property type="molecule type" value="Genomic_DNA"/>
</dbReference>
<name>A0ABP8DQB2_9ACTN</name>
<feature type="domain" description="Transcription regulator PadR N-terminal" evidence="1">
    <location>
        <begin position="21"/>
        <end position="82"/>
    </location>
</feature>
<evidence type="ECO:0000259" key="1">
    <source>
        <dbReference type="Pfam" id="PF03551"/>
    </source>
</evidence>
<comment type="caution">
    <text evidence="2">The sequence shown here is derived from an EMBL/GenBank/DDBJ whole genome shotgun (WGS) entry which is preliminary data.</text>
</comment>
<dbReference type="InterPro" id="IPR005149">
    <property type="entry name" value="Tscrpt_reg_PadR_N"/>
</dbReference>
<protein>
    <recommendedName>
        <fullName evidence="1">Transcription regulator PadR N-terminal domain-containing protein</fullName>
    </recommendedName>
</protein>
<dbReference type="PANTHER" id="PTHR33169">
    <property type="entry name" value="PADR-FAMILY TRANSCRIPTIONAL REGULATOR"/>
    <property type="match status" value="1"/>
</dbReference>
<dbReference type="InterPro" id="IPR036388">
    <property type="entry name" value="WH-like_DNA-bd_sf"/>
</dbReference>
<dbReference type="Proteomes" id="UP001500620">
    <property type="component" value="Unassembled WGS sequence"/>
</dbReference>
<dbReference type="Pfam" id="PF03551">
    <property type="entry name" value="PadR"/>
    <property type="match status" value="1"/>
</dbReference>
<dbReference type="InterPro" id="IPR052509">
    <property type="entry name" value="Metal_resp_DNA-bind_regulator"/>
</dbReference>
<gene>
    <name evidence="2" type="ORF">GCM10022255_094730</name>
</gene>
<evidence type="ECO:0000313" key="2">
    <source>
        <dbReference type="EMBL" id="GAA4261582.1"/>
    </source>
</evidence>
<proteinExistence type="predicted"/>